<dbReference type="SMART" id="SM00382">
    <property type="entry name" value="AAA"/>
    <property type="match status" value="1"/>
</dbReference>
<organism evidence="3">
    <name type="scientific">hydrothermal vent metagenome</name>
    <dbReference type="NCBI Taxonomy" id="652676"/>
    <lineage>
        <taxon>unclassified sequences</taxon>
        <taxon>metagenomes</taxon>
        <taxon>ecological metagenomes</taxon>
    </lineage>
</organism>
<dbReference type="NCBIfam" id="TIGR01420">
    <property type="entry name" value="pilT_fam"/>
    <property type="match status" value="1"/>
</dbReference>
<feature type="domain" description="AAA+ ATPase" evidence="2">
    <location>
        <begin position="131"/>
        <end position="256"/>
    </location>
</feature>
<reference evidence="3" key="1">
    <citation type="submission" date="2018-06" db="EMBL/GenBank/DDBJ databases">
        <authorList>
            <person name="Zhirakovskaya E."/>
        </authorList>
    </citation>
    <scope>NUCLEOTIDE SEQUENCE</scope>
</reference>
<accession>A0A3B1AI38</accession>
<evidence type="ECO:0000256" key="1">
    <source>
        <dbReference type="ARBA" id="ARBA00006611"/>
    </source>
</evidence>
<dbReference type="GO" id="GO:0005524">
    <property type="term" value="F:ATP binding"/>
    <property type="evidence" value="ECO:0007669"/>
    <property type="project" value="InterPro"/>
</dbReference>
<gene>
    <name evidence="3" type="ORF">MNBD_GAMMA19-157</name>
</gene>
<sequence>MTAKPFNVIQDFQSLLKRMIRKEASDLFLTAELPASFKINGEISPISDAPLNADQVRKLALALMNESQQREFEHTLECNFAIDPPGTGRFRVNVFQQKNHVGIVLRRIKTEIPTFDDLQVPNALAHLSMAKRGLIIIVGATGTGKSSTLAAMIGQRNRNSHDHIITVEDPIEYIHEHDGCIITQREVGVDTISFEAALRNTLRQAPDVILIGEIRTRETMEHAIAFAETGHLCLTTLHANNANQALDRILNFFPKDRREQTLLDLSLNLRAIVGQQLIPTPDKQDRRVAVEILINTPLVSQMIREGNVTELKDVMSKSNQQGMNTFDQALYELYKTEQISYEAALHHADSANELRLMIKLGQKAGIKKMSDAMNGVTLMDVHDR</sequence>
<evidence type="ECO:0000313" key="3">
    <source>
        <dbReference type="EMBL" id="VAW99553.1"/>
    </source>
</evidence>
<dbReference type="InterPro" id="IPR001482">
    <property type="entry name" value="T2SS/T4SS_dom"/>
</dbReference>
<dbReference type="InterPro" id="IPR050921">
    <property type="entry name" value="T4SS_GSP_E_ATPase"/>
</dbReference>
<dbReference type="AlphaFoldDB" id="A0A3B1AI38"/>
<comment type="similarity">
    <text evidence="1">Belongs to the GSP E family.</text>
</comment>
<dbReference type="InterPro" id="IPR003593">
    <property type="entry name" value="AAA+_ATPase"/>
</dbReference>
<name>A0A3B1AI38_9ZZZZ</name>
<dbReference type="InterPro" id="IPR027417">
    <property type="entry name" value="P-loop_NTPase"/>
</dbReference>
<dbReference type="PANTHER" id="PTHR30486">
    <property type="entry name" value="TWITCHING MOTILITY PROTEIN PILT"/>
    <property type="match status" value="1"/>
</dbReference>
<evidence type="ECO:0000259" key="2">
    <source>
        <dbReference type="SMART" id="SM00382"/>
    </source>
</evidence>
<dbReference type="Gene3D" id="3.40.50.300">
    <property type="entry name" value="P-loop containing nucleotide triphosphate hydrolases"/>
    <property type="match status" value="1"/>
</dbReference>
<dbReference type="Gene3D" id="3.30.450.90">
    <property type="match status" value="1"/>
</dbReference>
<dbReference type="EMBL" id="UOFV01000180">
    <property type="protein sequence ID" value="VAW99553.1"/>
    <property type="molecule type" value="Genomic_DNA"/>
</dbReference>
<protein>
    <submittedName>
        <fullName evidence="3">Type IV pilus assembly ATPase component PilU</fullName>
    </submittedName>
</protein>
<dbReference type="GO" id="GO:0016887">
    <property type="term" value="F:ATP hydrolysis activity"/>
    <property type="evidence" value="ECO:0007669"/>
    <property type="project" value="InterPro"/>
</dbReference>
<dbReference type="PANTHER" id="PTHR30486:SF12">
    <property type="entry name" value="TYPE IV PILUS ATPASE PILU"/>
    <property type="match status" value="1"/>
</dbReference>
<dbReference type="Pfam" id="PF00437">
    <property type="entry name" value="T2SSE"/>
    <property type="match status" value="1"/>
</dbReference>
<dbReference type="FunFam" id="3.40.50.300:FF:001116">
    <property type="entry name" value="Type IV pili twitching motility protein PilT"/>
    <property type="match status" value="1"/>
</dbReference>
<proteinExistence type="inferred from homology"/>
<dbReference type="InterPro" id="IPR006321">
    <property type="entry name" value="PilT/PilU"/>
</dbReference>
<dbReference type="CDD" id="cd01131">
    <property type="entry name" value="PilT"/>
    <property type="match status" value="1"/>
</dbReference>
<dbReference type="SUPFAM" id="SSF52540">
    <property type="entry name" value="P-loop containing nucleoside triphosphate hydrolases"/>
    <property type="match status" value="1"/>
</dbReference>